<dbReference type="CDD" id="cd00030">
    <property type="entry name" value="C2"/>
    <property type="match status" value="1"/>
</dbReference>
<evidence type="ECO:0000313" key="2">
    <source>
        <dbReference type="EMBL" id="KAL1504451.1"/>
    </source>
</evidence>
<dbReference type="PANTHER" id="PTHR48100:SF33">
    <property type="entry name" value="PEPTIDASE S54 RHOMBOID DOMAIN-CONTAINING PROTEIN"/>
    <property type="match status" value="1"/>
</dbReference>
<organism evidence="2 3">
    <name type="scientific">Prymnesium parvum</name>
    <name type="common">Toxic golden alga</name>
    <dbReference type="NCBI Taxonomy" id="97485"/>
    <lineage>
        <taxon>Eukaryota</taxon>
        <taxon>Haptista</taxon>
        <taxon>Haptophyta</taxon>
        <taxon>Prymnesiophyceae</taxon>
        <taxon>Prymnesiales</taxon>
        <taxon>Prymnesiaceae</taxon>
        <taxon>Prymnesium</taxon>
    </lineage>
</organism>
<comment type="caution">
    <text evidence="2">The sequence shown here is derived from an EMBL/GenBank/DDBJ whole genome shotgun (WGS) entry which is preliminary data.</text>
</comment>
<evidence type="ECO:0000259" key="1">
    <source>
        <dbReference type="PROSITE" id="PS50004"/>
    </source>
</evidence>
<dbReference type="AlphaFoldDB" id="A0AB34IPP2"/>
<dbReference type="GO" id="GO:0005829">
    <property type="term" value="C:cytosol"/>
    <property type="evidence" value="ECO:0007669"/>
    <property type="project" value="TreeGrafter"/>
</dbReference>
<dbReference type="EMBL" id="JBGBPQ010000020">
    <property type="protein sequence ID" value="KAL1504451.1"/>
    <property type="molecule type" value="Genomic_DNA"/>
</dbReference>
<dbReference type="Gene3D" id="3.40.50.1240">
    <property type="entry name" value="Phosphoglycerate mutase-like"/>
    <property type="match status" value="1"/>
</dbReference>
<dbReference type="InterPro" id="IPR013078">
    <property type="entry name" value="His_Pase_superF_clade-1"/>
</dbReference>
<dbReference type="PANTHER" id="PTHR48100">
    <property type="entry name" value="BROAD-SPECIFICITY PHOSPHATASE YOR283W-RELATED"/>
    <property type="match status" value="1"/>
</dbReference>
<dbReference type="InterPro" id="IPR029033">
    <property type="entry name" value="His_PPase_superfam"/>
</dbReference>
<dbReference type="GO" id="GO:0016791">
    <property type="term" value="F:phosphatase activity"/>
    <property type="evidence" value="ECO:0007669"/>
    <property type="project" value="TreeGrafter"/>
</dbReference>
<sequence length="471" mass="53064">MDCFTCLRDPRERVPSHEWLQARRVAYIVQSGRYKTPPRITVSRSRTRWSYSSDWAAQPAHTPRNLTPVRSKPELDGEPLLVRLISAHNLPNHDMFSESDVFATIDVLPFGGHSAPILTVAWPVKWDTPNPVWDSCRLLGEAARRDSDLRLRVSFFDYDVDMGLRSKELIGIAEVNVSELEIGAPPTELVVETVKQLKGNKRAITRLQRMPTSTLQQRKTVYIVRHGESVWNEAQAARNVGAMIGDTDHPLNRVGRAQAERLHAVLEAGGADADALMASDLVMCSPLTRAVQTCLIGLAPMLARRPDARLLLNPNLREKRNLGGMDSSGKWHGEQLAHSVRAAMRHLYSDAPEEAERLSSPQFDLRLVQHKWWLSIEESKDLVAERINELLSQVRFSNDASMVLVGHSHFFRELLRRSIAEECELRGCSQSMAELLKKKLSNCGVARLQLDFEREKPVVAVELLFGTTLVN</sequence>
<dbReference type="InterPro" id="IPR001345">
    <property type="entry name" value="PG/BPGM_mutase_AS"/>
</dbReference>
<dbReference type="Pfam" id="PF00168">
    <property type="entry name" value="C2"/>
    <property type="match status" value="1"/>
</dbReference>
<dbReference type="Pfam" id="PF00300">
    <property type="entry name" value="His_Phos_1"/>
    <property type="match status" value="1"/>
</dbReference>
<dbReference type="InterPro" id="IPR050275">
    <property type="entry name" value="PGM_Phosphatase"/>
</dbReference>
<dbReference type="SUPFAM" id="SSF49562">
    <property type="entry name" value="C2 domain (Calcium/lipid-binding domain, CaLB)"/>
    <property type="match status" value="1"/>
</dbReference>
<dbReference type="InterPro" id="IPR035892">
    <property type="entry name" value="C2_domain_sf"/>
</dbReference>
<keyword evidence="3" id="KW-1185">Reference proteome</keyword>
<dbReference type="Gene3D" id="2.60.40.150">
    <property type="entry name" value="C2 domain"/>
    <property type="match status" value="1"/>
</dbReference>
<proteinExistence type="predicted"/>
<name>A0AB34IPP2_PRYPA</name>
<dbReference type="SMART" id="SM00855">
    <property type="entry name" value="PGAM"/>
    <property type="match status" value="1"/>
</dbReference>
<dbReference type="PROSITE" id="PS00175">
    <property type="entry name" value="PG_MUTASE"/>
    <property type="match status" value="1"/>
</dbReference>
<dbReference type="SUPFAM" id="SSF53254">
    <property type="entry name" value="Phosphoglycerate mutase-like"/>
    <property type="match status" value="1"/>
</dbReference>
<accession>A0AB34IPP2</accession>
<dbReference type="Proteomes" id="UP001515480">
    <property type="component" value="Unassembled WGS sequence"/>
</dbReference>
<dbReference type="PROSITE" id="PS50004">
    <property type="entry name" value="C2"/>
    <property type="match status" value="1"/>
</dbReference>
<protein>
    <recommendedName>
        <fullName evidence="1">C2 domain-containing protein</fullName>
    </recommendedName>
</protein>
<dbReference type="InterPro" id="IPR000008">
    <property type="entry name" value="C2_dom"/>
</dbReference>
<evidence type="ECO:0000313" key="3">
    <source>
        <dbReference type="Proteomes" id="UP001515480"/>
    </source>
</evidence>
<dbReference type="CDD" id="cd07067">
    <property type="entry name" value="HP_PGM_like"/>
    <property type="match status" value="1"/>
</dbReference>
<dbReference type="SMART" id="SM00239">
    <property type="entry name" value="C2"/>
    <property type="match status" value="1"/>
</dbReference>
<feature type="domain" description="C2" evidence="1">
    <location>
        <begin position="58"/>
        <end position="191"/>
    </location>
</feature>
<reference evidence="2 3" key="1">
    <citation type="journal article" date="2024" name="Science">
        <title>Giant polyketide synthase enzymes in the biosynthesis of giant marine polyether toxins.</title>
        <authorList>
            <person name="Fallon T.R."/>
            <person name="Shende V.V."/>
            <person name="Wierzbicki I.H."/>
            <person name="Pendleton A.L."/>
            <person name="Watervoot N.F."/>
            <person name="Auber R.P."/>
            <person name="Gonzalez D.J."/>
            <person name="Wisecaver J.H."/>
            <person name="Moore B.S."/>
        </authorList>
    </citation>
    <scope>NUCLEOTIDE SEQUENCE [LARGE SCALE GENOMIC DNA]</scope>
    <source>
        <strain evidence="2 3">12B1</strain>
    </source>
</reference>
<gene>
    <name evidence="2" type="ORF">AB1Y20_010857</name>
</gene>